<dbReference type="VEuPathDB" id="FungiDB:CIHG_06576"/>
<feature type="region of interest" description="Disordered" evidence="1">
    <location>
        <begin position="1"/>
        <end position="40"/>
    </location>
</feature>
<dbReference type="Proteomes" id="UP000054563">
    <property type="component" value="Unassembled WGS sequence"/>
</dbReference>
<evidence type="ECO:0000313" key="3">
    <source>
        <dbReference type="Proteomes" id="UP000054563"/>
    </source>
</evidence>
<dbReference type="EMBL" id="DS017006">
    <property type="protein sequence ID" value="KMU88637.1"/>
    <property type="molecule type" value="Genomic_DNA"/>
</dbReference>
<feature type="compositionally biased region" description="Low complexity" evidence="1">
    <location>
        <begin position="26"/>
        <end position="40"/>
    </location>
</feature>
<name>A0A0J8RV53_COCIT</name>
<reference evidence="3" key="1">
    <citation type="journal article" date="2010" name="Genome Res.">
        <title>Population genomic sequencing of Coccidioides fungi reveals recent hybridization and transposon control.</title>
        <authorList>
            <person name="Neafsey D.E."/>
            <person name="Barker B.M."/>
            <person name="Sharpton T.J."/>
            <person name="Stajich J.E."/>
            <person name="Park D.J."/>
            <person name="Whiston E."/>
            <person name="Hung C.-Y."/>
            <person name="McMahan C."/>
            <person name="White J."/>
            <person name="Sykes S."/>
            <person name="Heiman D."/>
            <person name="Young S."/>
            <person name="Zeng Q."/>
            <person name="Abouelleil A."/>
            <person name="Aftuck L."/>
            <person name="Bessette D."/>
            <person name="Brown A."/>
            <person name="FitzGerald M."/>
            <person name="Lui A."/>
            <person name="Macdonald J.P."/>
            <person name="Priest M."/>
            <person name="Orbach M.J."/>
            <person name="Galgiani J.N."/>
            <person name="Kirkland T.N."/>
            <person name="Cole G.T."/>
            <person name="Birren B.W."/>
            <person name="Henn M.R."/>
            <person name="Taylor J.W."/>
            <person name="Rounsley S.D."/>
        </authorList>
    </citation>
    <scope>NUCLEOTIDE SEQUENCE [LARGE SCALE GENOMIC DNA]</scope>
    <source>
        <strain evidence="3">H538.4</strain>
    </source>
</reference>
<evidence type="ECO:0000256" key="1">
    <source>
        <dbReference type="SAM" id="MobiDB-lite"/>
    </source>
</evidence>
<feature type="region of interest" description="Disordered" evidence="1">
    <location>
        <begin position="317"/>
        <end position="367"/>
    </location>
</feature>
<proteinExistence type="predicted"/>
<organism evidence="2 3">
    <name type="scientific">Coccidioides immitis H538.4</name>
    <dbReference type="NCBI Taxonomy" id="396776"/>
    <lineage>
        <taxon>Eukaryota</taxon>
        <taxon>Fungi</taxon>
        <taxon>Dikarya</taxon>
        <taxon>Ascomycota</taxon>
        <taxon>Pezizomycotina</taxon>
        <taxon>Eurotiomycetes</taxon>
        <taxon>Eurotiomycetidae</taxon>
        <taxon>Onygenales</taxon>
        <taxon>Onygenaceae</taxon>
        <taxon>Coccidioides</taxon>
    </lineage>
</organism>
<gene>
    <name evidence="2" type="ORF">CIHG_06576</name>
</gene>
<dbReference type="AlphaFoldDB" id="A0A0J8RV53"/>
<dbReference type="OrthoDB" id="3882058at2759"/>
<feature type="compositionally biased region" description="Polar residues" evidence="1">
    <location>
        <begin position="7"/>
        <end position="25"/>
    </location>
</feature>
<sequence>MLHLFESHQQPVAESKMESSQLTFGSSSVPESPLSTLSSTPADLTISMPMIKFTTMDAVAPEHGYDLSDELADLTRSPKKLRPDSSSFRGISRISSRISSISSRWKQRQVSDTAAALEKYDESLRSRANSATSALANPLASSFSARHSQISNSPARTILEESLSEAGISLIDIEKANREGVKREPQVTTPLLPPVMMDLPTPDNEELVQSPLQSPTVAEATHVILPDSPIEVPHSNGLLSPPLSTQPSLASIGLQIPFPRMHGPEIPPITMLNAEDEWSFYRFTEEKWEFIDSQWRANHNIVLANLTDCNGNPLSLSKSNAHPGESVKMPPYLDKTKFPDLGDEDIVGPMSVAPAQPQPPAQAKSLRKRSFFRFLQDLFSSRDST</sequence>
<evidence type="ECO:0000313" key="2">
    <source>
        <dbReference type="EMBL" id="KMU88637.1"/>
    </source>
</evidence>
<accession>A0A0J8RV53</accession>
<protein>
    <submittedName>
        <fullName evidence="2">Uncharacterized protein</fullName>
    </submittedName>
</protein>